<dbReference type="Gene3D" id="1.20.1300.10">
    <property type="entry name" value="Fumarate reductase/succinate dehydrogenase, transmembrane subunit"/>
    <property type="match status" value="1"/>
</dbReference>
<dbReference type="GO" id="GO:0006106">
    <property type="term" value="P:fumarate metabolic process"/>
    <property type="evidence" value="ECO:0007669"/>
    <property type="project" value="InterPro"/>
</dbReference>
<evidence type="ECO:0000313" key="6">
    <source>
        <dbReference type="EMBL" id="SUX23674.1"/>
    </source>
</evidence>
<dbReference type="AlphaFoldDB" id="A0A381E9M5"/>
<evidence type="ECO:0000256" key="5">
    <source>
        <dbReference type="SAM" id="Phobius"/>
    </source>
</evidence>
<protein>
    <submittedName>
        <fullName evidence="6">Fumarate reductase 13 kDa hydrophobic protein</fullName>
    </submittedName>
</protein>
<sequence>MNEQSTKNYWWRFKHEHVRHTRHLKPIYWGLFSVGGTIAALALAPIILVLCVLLPFGMLGDPAKFYHSIHWLVANNFVYLILVGIIFAMLWHGVHRFYYVLHDLHIHIGNRTRNIFYAIAILGALITLCVGW</sequence>
<dbReference type="Pfam" id="PF02313">
    <property type="entry name" value="Fumarate_red_D"/>
    <property type="match status" value="1"/>
</dbReference>
<reference evidence="6 7" key="1">
    <citation type="submission" date="2018-06" db="EMBL/GenBank/DDBJ databases">
        <authorList>
            <consortium name="Pathogen Informatics"/>
            <person name="Doyle S."/>
        </authorList>
    </citation>
    <scope>NUCLEOTIDE SEQUENCE [LARGE SCALE GENOMIC DNA]</scope>
    <source>
        <strain evidence="6 7">NCTC13294</strain>
    </source>
</reference>
<evidence type="ECO:0000313" key="7">
    <source>
        <dbReference type="Proteomes" id="UP000254572"/>
    </source>
</evidence>
<dbReference type="GO" id="GO:0016020">
    <property type="term" value="C:membrane"/>
    <property type="evidence" value="ECO:0007669"/>
    <property type="project" value="InterPro"/>
</dbReference>
<feature type="transmembrane region" description="Helical" evidence="5">
    <location>
        <begin position="114"/>
        <end position="131"/>
    </location>
</feature>
<keyword evidence="1" id="KW-1003">Cell membrane</keyword>
<dbReference type="OrthoDB" id="9804636at2"/>
<keyword evidence="3 5" id="KW-1133">Transmembrane helix</keyword>
<dbReference type="SUPFAM" id="SSF81343">
    <property type="entry name" value="Fumarate reductase respiratory complex transmembrane subunits"/>
    <property type="match status" value="1"/>
</dbReference>
<evidence type="ECO:0000256" key="2">
    <source>
        <dbReference type="ARBA" id="ARBA00022692"/>
    </source>
</evidence>
<dbReference type="InterPro" id="IPR003418">
    <property type="entry name" value="Fumarate_red_D"/>
</dbReference>
<keyword evidence="7" id="KW-1185">Reference proteome</keyword>
<gene>
    <name evidence="6" type="primary">frdD</name>
    <name evidence="6" type="ORF">NCTC13294_01582</name>
</gene>
<dbReference type="Proteomes" id="UP000254572">
    <property type="component" value="Unassembled WGS sequence"/>
</dbReference>
<name>A0A381E9M5_9GAMM</name>
<evidence type="ECO:0000256" key="4">
    <source>
        <dbReference type="ARBA" id="ARBA00023136"/>
    </source>
</evidence>
<feature type="transmembrane region" description="Helical" evidence="5">
    <location>
        <begin position="27"/>
        <end position="56"/>
    </location>
</feature>
<feature type="transmembrane region" description="Helical" evidence="5">
    <location>
        <begin position="77"/>
        <end position="94"/>
    </location>
</feature>
<evidence type="ECO:0000256" key="3">
    <source>
        <dbReference type="ARBA" id="ARBA00022989"/>
    </source>
</evidence>
<dbReference type="InterPro" id="IPR034804">
    <property type="entry name" value="SQR/QFR_C/D"/>
</dbReference>
<dbReference type="NCBIfam" id="NF003977">
    <property type="entry name" value="PRK05470.1-1"/>
    <property type="match status" value="1"/>
</dbReference>
<dbReference type="RefSeq" id="WP_115611823.1">
    <property type="nucleotide sequence ID" value="NZ_JBHLZC010000002.1"/>
</dbReference>
<proteinExistence type="predicted"/>
<keyword evidence="4 5" id="KW-0472">Membrane</keyword>
<organism evidence="6 7">
    <name type="scientific">Cardiobacterium valvarum</name>
    <dbReference type="NCBI Taxonomy" id="194702"/>
    <lineage>
        <taxon>Bacteria</taxon>
        <taxon>Pseudomonadati</taxon>
        <taxon>Pseudomonadota</taxon>
        <taxon>Gammaproteobacteria</taxon>
        <taxon>Cardiobacteriales</taxon>
        <taxon>Cardiobacteriaceae</taxon>
        <taxon>Cardiobacterium</taxon>
    </lineage>
</organism>
<keyword evidence="2 5" id="KW-0812">Transmembrane</keyword>
<accession>A0A381E9M5</accession>
<evidence type="ECO:0000256" key="1">
    <source>
        <dbReference type="ARBA" id="ARBA00022475"/>
    </source>
</evidence>
<dbReference type="EMBL" id="UFUW01000001">
    <property type="protein sequence ID" value="SUX23674.1"/>
    <property type="molecule type" value="Genomic_DNA"/>
</dbReference>